<organism evidence="11 12">
    <name type="scientific">Aphanomyces stellatus</name>
    <dbReference type="NCBI Taxonomy" id="120398"/>
    <lineage>
        <taxon>Eukaryota</taxon>
        <taxon>Sar</taxon>
        <taxon>Stramenopiles</taxon>
        <taxon>Oomycota</taxon>
        <taxon>Saprolegniomycetes</taxon>
        <taxon>Saprolegniales</taxon>
        <taxon>Verrucalvaceae</taxon>
        <taxon>Aphanomyces</taxon>
    </lineage>
</organism>
<feature type="domain" description="RING-type" evidence="8">
    <location>
        <begin position="23"/>
        <end position="77"/>
    </location>
</feature>
<evidence type="ECO:0000256" key="7">
    <source>
        <dbReference type="PROSITE-ProRule" id="PRU00175"/>
    </source>
</evidence>
<keyword evidence="1" id="KW-0808">Transferase</keyword>
<keyword evidence="4 7" id="KW-0863">Zinc-finger</keyword>
<dbReference type="Proteomes" id="UP000332933">
    <property type="component" value="Unassembled WGS sequence"/>
</dbReference>
<gene>
    <name evidence="11" type="primary">Aste57867_13458</name>
    <name evidence="10" type="ORF">As57867_013408</name>
    <name evidence="11" type="ORF">ASTE57867_13458</name>
</gene>
<dbReference type="SUPFAM" id="SSF48695">
    <property type="entry name" value="Multiheme cytochromes"/>
    <property type="match status" value="1"/>
</dbReference>
<evidence type="ECO:0000256" key="3">
    <source>
        <dbReference type="ARBA" id="ARBA00022737"/>
    </source>
</evidence>
<protein>
    <submittedName>
        <fullName evidence="11">Aste57867_13458 protein</fullName>
    </submittedName>
</protein>
<dbReference type="Gene3D" id="3.30.40.10">
    <property type="entry name" value="Zinc/RING finger domain, C3HC4 (zinc finger)"/>
    <property type="match status" value="1"/>
</dbReference>
<sequence>MTYSFDGHTLTVEMDSAAPPSSCQICLEAFDASALTTELCSPACPAAICTACLTQYVQVRTESTPAGVLATLDCPVCIHPISFLQWKAQCPAAAAVVDAFSRRIQTACDVLCPSCHNTNNVLPPASSADVRNDQLMAADTTPALAALDDLCRRFCAHQVSVDELTSYLHTHADLSIIQDIVPRIDDDERRATLFLRGVLRPHPFVRTTCCNAALCFTCKTSGHHDGISCHARWETTDHDMAQCPSCHLTLVKGDGCNDMTCFCGARFQWLEAVRVFRFAFVPRHQRQLVWALLAPRVVRMRLCEVLRSPSFHATILARRMRHCKAVLATHPHVKAVVVSAATQLKAMLAARRVEFERLRVAHAMTMQVVLGEIATTVLGTRAY</sequence>
<accession>A0A485KYP6</accession>
<name>A0A485KYP6_9STRA</name>
<keyword evidence="6" id="KW-0862">Zinc</keyword>
<dbReference type="InterPro" id="IPR044066">
    <property type="entry name" value="TRIAD_supradom"/>
</dbReference>
<dbReference type="PANTHER" id="PTHR11685">
    <property type="entry name" value="RBR FAMILY RING FINGER AND IBR DOMAIN-CONTAINING"/>
    <property type="match status" value="1"/>
</dbReference>
<dbReference type="Gene3D" id="1.20.120.1750">
    <property type="match status" value="1"/>
</dbReference>
<dbReference type="InterPro" id="IPR031127">
    <property type="entry name" value="E3_UB_ligase_RBR"/>
</dbReference>
<dbReference type="AlphaFoldDB" id="A0A485KYP6"/>
<keyword evidence="2" id="KW-0479">Metal-binding</keyword>
<evidence type="ECO:0000313" key="12">
    <source>
        <dbReference type="Proteomes" id="UP000332933"/>
    </source>
</evidence>
<evidence type="ECO:0000313" key="10">
    <source>
        <dbReference type="EMBL" id="KAF0695747.1"/>
    </source>
</evidence>
<dbReference type="GO" id="GO:0004842">
    <property type="term" value="F:ubiquitin-protein transferase activity"/>
    <property type="evidence" value="ECO:0007669"/>
    <property type="project" value="InterPro"/>
</dbReference>
<dbReference type="InterPro" id="IPR001841">
    <property type="entry name" value="Znf_RING"/>
</dbReference>
<dbReference type="EMBL" id="VJMH01005453">
    <property type="protein sequence ID" value="KAF0695747.1"/>
    <property type="molecule type" value="Genomic_DNA"/>
</dbReference>
<dbReference type="PROSITE" id="PS50089">
    <property type="entry name" value="ZF_RING_2"/>
    <property type="match status" value="1"/>
</dbReference>
<dbReference type="OrthoDB" id="1431934at2759"/>
<dbReference type="EMBL" id="CAADRA010005474">
    <property type="protein sequence ID" value="VFT90296.1"/>
    <property type="molecule type" value="Genomic_DNA"/>
</dbReference>
<evidence type="ECO:0000256" key="1">
    <source>
        <dbReference type="ARBA" id="ARBA00022679"/>
    </source>
</evidence>
<dbReference type="Pfam" id="PF26200">
    <property type="entry name" value="Rcat_RNF216"/>
    <property type="match status" value="1"/>
</dbReference>
<dbReference type="GO" id="GO:0016567">
    <property type="term" value="P:protein ubiquitination"/>
    <property type="evidence" value="ECO:0007669"/>
    <property type="project" value="InterPro"/>
</dbReference>
<evidence type="ECO:0000256" key="2">
    <source>
        <dbReference type="ARBA" id="ARBA00022723"/>
    </source>
</evidence>
<keyword evidence="5" id="KW-0833">Ubl conjugation pathway</keyword>
<proteinExistence type="predicted"/>
<dbReference type="InterPro" id="IPR013083">
    <property type="entry name" value="Znf_RING/FYVE/PHD"/>
</dbReference>
<reference evidence="11 12" key="1">
    <citation type="submission" date="2019-03" db="EMBL/GenBank/DDBJ databases">
        <authorList>
            <person name="Gaulin E."/>
            <person name="Dumas B."/>
        </authorList>
    </citation>
    <scope>NUCLEOTIDE SEQUENCE [LARGE SCALE GENOMIC DNA]</scope>
    <source>
        <strain evidence="11">CBS 568.67</strain>
    </source>
</reference>
<evidence type="ECO:0000256" key="6">
    <source>
        <dbReference type="ARBA" id="ARBA00022833"/>
    </source>
</evidence>
<dbReference type="PROSITE" id="PS51873">
    <property type="entry name" value="TRIAD"/>
    <property type="match status" value="1"/>
</dbReference>
<evidence type="ECO:0000259" key="8">
    <source>
        <dbReference type="PROSITE" id="PS50089"/>
    </source>
</evidence>
<keyword evidence="3" id="KW-0677">Repeat</keyword>
<evidence type="ECO:0000256" key="5">
    <source>
        <dbReference type="ARBA" id="ARBA00022786"/>
    </source>
</evidence>
<evidence type="ECO:0000259" key="9">
    <source>
        <dbReference type="PROSITE" id="PS51873"/>
    </source>
</evidence>
<feature type="domain" description="RING-type" evidence="9">
    <location>
        <begin position="19"/>
        <end position="297"/>
    </location>
</feature>
<evidence type="ECO:0000313" key="11">
    <source>
        <dbReference type="EMBL" id="VFT90296.1"/>
    </source>
</evidence>
<reference evidence="10" key="2">
    <citation type="submission" date="2019-06" db="EMBL/GenBank/DDBJ databases">
        <title>Genomics analysis of Aphanomyces spp. identifies a new class of oomycete effector associated with host adaptation.</title>
        <authorList>
            <person name="Gaulin E."/>
        </authorList>
    </citation>
    <scope>NUCLEOTIDE SEQUENCE</scope>
    <source>
        <strain evidence="10">CBS 578.67</strain>
    </source>
</reference>
<evidence type="ECO:0000256" key="4">
    <source>
        <dbReference type="ARBA" id="ARBA00022771"/>
    </source>
</evidence>
<keyword evidence="12" id="KW-1185">Reference proteome</keyword>
<dbReference type="InterPro" id="IPR036280">
    <property type="entry name" value="Multihaem_cyt_sf"/>
</dbReference>
<dbReference type="GO" id="GO:0008270">
    <property type="term" value="F:zinc ion binding"/>
    <property type="evidence" value="ECO:0007669"/>
    <property type="project" value="UniProtKB-KW"/>
</dbReference>